<gene>
    <name evidence="1" type="primary">ORF165577</name>
</gene>
<protein>
    <submittedName>
        <fullName evidence="1">Uncharacterized protein</fullName>
    </submittedName>
</protein>
<sequence>MIINCKCMTNCVSDRQMFILQWTTHTHTLSLTHRISTVNMWLYERLTLMNISVEHQHFQVDQLMIVSTD</sequence>
<proteinExistence type="predicted"/>
<dbReference type="EMBL" id="HACG01041621">
    <property type="protein sequence ID" value="CEK88486.1"/>
    <property type="molecule type" value="Transcribed_RNA"/>
</dbReference>
<evidence type="ECO:0000313" key="1">
    <source>
        <dbReference type="EMBL" id="CEK88486.1"/>
    </source>
</evidence>
<reference evidence="1" key="1">
    <citation type="submission" date="2014-12" db="EMBL/GenBank/DDBJ databases">
        <title>Insight into the proteome of Arion vulgaris.</title>
        <authorList>
            <person name="Aradska J."/>
            <person name="Bulat T."/>
            <person name="Smidak R."/>
            <person name="Sarate P."/>
            <person name="Gangsoo J."/>
            <person name="Sialana F."/>
            <person name="Bilban M."/>
            <person name="Lubec G."/>
        </authorList>
    </citation>
    <scope>NUCLEOTIDE SEQUENCE</scope>
    <source>
        <tissue evidence="1">Skin</tissue>
    </source>
</reference>
<dbReference type="AlphaFoldDB" id="A0A0B7B881"/>
<name>A0A0B7B881_9EUPU</name>
<accession>A0A0B7B881</accession>
<feature type="non-terminal residue" evidence="1">
    <location>
        <position position="69"/>
    </location>
</feature>
<organism evidence="1">
    <name type="scientific">Arion vulgaris</name>
    <dbReference type="NCBI Taxonomy" id="1028688"/>
    <lineage>
        <taxon>Eukaryota</taxon>
        <taxon>Metazoa</taxon>
        <taxon>Spiralia</taxon>
        <taxon>Lophotrochozoa</taxon>
        <taxon>Mollusca</taxon>
        <taxon>Gastropoda</taxon>
        <taxon>Heterobranchia</taxon>
        <taxon>Euthyneura</taxon>
        <taxon>Panpulmonata</taxon>
        <taxon>Eupulmonata</taxon>
        <taxon>Stylommatophora</taxon>
        <taxon>Helicina</taxon>
        <taxon>Arionoidea</taxon>
        <taxon>Arionidae</taxon>
        <taxon>Arion</taxon>
    </lineage>
</organism>